<evidence type="ECO:0000313" key="3">
    <source>
        <dbReference type="EMBL" id="OAI14600.1"/>
    </source>
</evidence>
<gene>
    <name evidence="3" type="ORF">A1507_15010</name>
</gene>
<accession>A0A177NC32</accession>
<dbReference type="InterPro" id="IPR029063">
    <property type="entry name" value="SAM-dependent_MTases_sf"/>
</dbReference>
<name>A0A177NC32_9GAMM</name>
<dbReference type="RefSeq" id="WP_064041066.1">
    <property type="nucleotide sequence ID" value="NZ_LUUJ01000087.1"/>
</dbReference>
<dbReference type="SUPFAM" id="SSF53335">
    <property type="entry name" value="S-adenosyl-L-methionine-dependent methyltransferases"/>
    <property type="match status" value="1"/>
</dbReference>
<dbReference type="EMBL" id="LUUJ01000087">
    <property type="protein sequence ID" value="OAI14600.1"/>
    <property type="molecule type" value="Genomic_DNA"/>
</dbReference>
<dbReference type="Proteomes" id="UP000077857">
    <property type="component" value="Unassembled WGS sequence"/>
</dbReference>
<proteinExistence type="predicted"/>
<evidence type="ECO:0000256" key="1">
    <source>
        <dbReference type="ARBA" id="ARBA00022679"/>
    </source>
</evidence>
<organism evidence="3 4">
    <name type="scientific">Methylomonas koyamae</name>
    <dbReference type="NCBI Taxonomy" id="702114"/>
    <lineage>
        <taxon>Bacteria</taxon>
        <taxon>Pseudomonadati</taxon>
        <taxon>Pseudomonadota</taxon>
        <taxon>Gammaproteobacteria</taxon>
        <taxon>Methylococcales</taxon>
        <taxon>Methylococcaceae</taxon>
        <taxon>Methylomonas</taxon>
    </lineage>
</organism>
<comment type="caution">
    <text evidence="3">The sequence shown here is derived from an EMBL/GenBank/DDBJ whole genome shotgun (WGS) entry which is preliminary data.</text>
</comment>
<dbReference type="AlphaFoldDB" id="A0A177NC32"/>
<dbReference type="OrthoDB" id="5642573at2"/>
<reference evidence="3 4" key="1">
    <citation type="submission" date="2016-03" db="EMBL/GenBank/DDBJ databases">
        <authorList>
            <person name="Ploux O."/>
        </authorList>
    </citation>
    <scope>NUCLEOTIDE SEQUENCE [LARGE SCALE GENOMIC DNA]</scope>
    <source>
        <strain evidence="3 4">R-45378</strain>
    </source>
</reference>
<feature type="domain" description="Methyltransferase" evidence="2">
    <location>
        <begin position="67"/>
        <end position="160"/>
    </location>
</feature>
<evidence type="ECO:0000313" key="4">
    <source>
        <dbReference type="Proteomes" id="UP000077857"/>
    </source>
</evidence>
<dbReference type="CDD" id="cd02440">
    <property type="entry name" value="AdoMet_MTases"/>
    <property type="match status" value="1"/>
</dbReference>
<dbReference type="InterPro" id="IPR041698">
    <property type="entry name" value="Methyltransf_25"/>
</dbReference>
<sequence>MGTDNDWERWGARDAYFGVLSNDKFRKDRLDQAAKAEFFASGNKHVERVQKLILENFRQEFHPDTTLDFGCGVGRLTLPLAKISQRAVGIDISPSMIAEAAENAKSANVINVSFALSDDCLSNVEGQFSLVHSYLVLQHIPWIRGRKILQQLANKVEPGGLLAVHFFTSSNAPSYIRTIVRLRYAIPPLNWLRNLVKRRPIFEPAMQLHIYDVDKVICDLQGRGFETLACCSEPDMDGFKSILLLAREALIKSPVTK</sequence>
<evidence type="ECO:0000259" key="2">
    <source>
        <dbReference type="Pfam" id="PF13649"/>
    </source>
</evidence>
<keyword evidence="1" id="KW-0808">Transferase</keyword>
<dbReference type="Gene3D" id="3.40.50.150">
    <property type="entry name" value="Vaccinia Virus protein VP39"/>
    <property type="match status" value="1"/>
</dbReference>
<dbReference type="GO" id="GO:0016740">
    <property type="term" value="F:transferase activity"/>
    <property type="evidence" value="ECO:0007669"/>
    <property type="project" value="UniProtKB-KW"/>
</dbReference>
<protein>
    <recommendedName>
        <fullName evidence="2">Methyltransferase domain-containing protein</fullName>
    </recommendedName>
</protein>
<dbReference type="PANTHER" id="PTHR43861">
    <property type="entry name" value="TRANS-ACONITATE 2-METHYLTRANSFERASE-RELATED"/>
    <property type="match status" value="1"/>
</dbReference>
<dbReference type="Pfam" id="PF13649">
    <property type="entry name" value="Methyltransf_25"/>
    <property type="match status" value="1"/>
</dbReference>